<evidence type="ECO:0000313" key="2">
    <source>
        <dbReference type="Proteomes" id="UP000502005"/>
    </source>
</evidence>
<gene>
    <name evidence="1" type="ORF">CUN67_08905</name>
</gene>
<name>A0A6B9FXC7_PANCY</name>
<dbReference type="EMBL" id="CP024768">
    <property type="protein sequence ID" value="QGY29041.1"/>
    <property type="molecule type" value="Genomic_DNA"/>
</dbReference>
<dbReference type="Proteomes" id="UP000502005">
    <property type="component" value="Chromosome"/>
</dbReference>
<evidence type="ECO:0000313" key="1">
    <source>
        <dbReference type="EMBL" id="QGY29041.1"/>
    </source>
</evidence>
<organism evidence="1 2">
    <name type="scientific">Pantoea cypripedii</name>
    <name type="common">Pectobacterium cypripedii</name>
    <name type="synonym">Erwinia cypripedii</name>
    <dbReference type="NCBI Taxonomy" id="55209"/>
    <lineage>
        <taxon>Bacteria</taxon>
        <taxon>Pseudomonadati</taxon>
        <taxon>Pseudomonadota</taxon>
        <taxon>Gammaproteobacteria</taxon>
        <taxon>Enterobacterales</taxon>
        <taxon>Erwiniaceae</taxon>
        <taxon>Pantoea</taxon>
    </lineage>
</organism>
<sequence length="120" mass="13785">MKYSDLNSITNIAAALQALENVGASIEQIKLQLEFPEGKDKEWEIRARYALKKKQGIRVAITNRLAILRQQEKERSAGYRDSHTDYLIKEMKRYFSRSAFLACDHRAKLKAEAVNAAVDR</sequence>
<proteinExistence type="predicted"/>
<protein>
    <submittedName>
        <fullName evidence="1">Uncharacterized protein</fullName>
    </submittedName>
</protein>
<dbReference type="RefSeq" id="WP_208714912.1">
    <property type="nucleotide sequence ID" value="NZ_CP024768.1"/>
</dbReference>
<accession>A0A6B9FXC7</accession>
<dbReference type="AlphaFoldDB" id="A0A6B9FXC7"/>
<reference evidence="1 2" key="1">
    <citation type="submission" date="2017-11" db="EMBL/GenBank/DDBJ databases">
        <title>Genome sequence of Pantoea cypripedii NE1.</title>
        <authorList>
            <person name="Nascimento F.X."/>
        </authorList>
    </citation>
    <scope>NUCLEOTIDE SEQUENCE [LARGE SCALE GENOMIC DNA]</scope>
    <source>
        <strain evidence="1 2">NE1</strain>
    </source>
</reference>